<organism evidence="6 7">
    <name type="scientific">Azonexus hydrophilus</name>
    <dbReference type="NCBI Taxonomy" id="418702"/>
    <lineage>
        <taxon>Bacteria</taxon>
        <taxon>Pseudomonadati</taxon>
        <taxon>Pseudomonadota</taxon>
        <taxon>Betaproteobacteria</taxon>
        <taxon>Rhodocyclales</taxon>
        <taxon>Azonexaceae</taxon>
        <taxon>Azonexus</taxon>
    </lineage>
</organism>
<evidence type="ECO:0000259" key="5">
    <source>
        <dbReference type="Pfam" id="PF13354"/>
    </source>
</evidence>
<dbReference type="OrthoDB" id="9784149at2"/>
<evidence type="ECO:0000313" key="6">
    <source>
        <dbReference type="EMBL" id="OMG55027.1"/>
    </source>
</evidence>
<dbReference type="SUPFAM" id="SSF56601">
    <property type="entry name" value="beta-lactamase/transpeptidase-like"/>
    <property type="match status" value="1"/>
</dbReference>
<dbReference type="Proteomes" id="UP000187526">
    <property type="component" value="Unassembled WGS sequence"/>
</dbReference>
<protein>
    <recommendedName>
        <fullName evidence="3">beta-lactamase</fullName>
        <ecNumber evidence="3">3.5.2.6</ecNumber>
    </recommendedName>
</protein>
<sequence>MNRRRFFLSLAALSFAGTSCASAGDTALRGAHLRSRWRELEQQGGGRLGVHLLDTATGAEYGYRQDERFMLLSSFKQLASALVLQRVDTGREALDRRIVYDRSVLLPWSPVTEQHADGQGMTLAALCEAAITTSDNAAANLILASYGGPAALTAWLRQLGDGVTRLDRNEPELNTKHSQGELDTTSPRAMTQTMQKLLLGDVLSPASRTILQRWLLANTTGGRRLKAGLPTDWRIGDKTGTNRSDANDVGIVWPAGGKPLLVSAYLADSTAAPAAREACLAGVGRLLVDIAGNS</sequence>
<reference evidence="6 7" key="1">
    <citation type="submission" date="2016-10" db="EMBL/GenBank/DDBJ databases">
        <title>Alkaliphiles isolated from bioreactors.</title>
        <authorList>
            <person name="Salah Z."/>
            <person name="Rout S.P."/>
            <person name="Humphreys P.N."/>
        </authorList>
    </citation>
    <scope>NUCLEOTIDE SEQUENCE [LARGE SCALE GENOMIC DNA]</scope>
    <source>
        <strain evidence="6 7">ZS02</strain>
    </source>
</reference>
<dbReference type="EC" id="3.5.2.6" evidence="3"/>
<feature type="domain" description="Beta-lactamase class A catalytic" evidence="5">
    <location>
        <begin position="49"/>
        <end position="264"/>
    </location>
</feature>
<dbReference type="NCBIfam" id="NF033103">
    <property type="entry name" value="bla_class_A"/>
    <property type="match status" value="1"/>
</dbReference>
<evidence type="ECO:0000256" key="1">
    <source>
        <dbReference type="ARBA" id="ARBA00001526"/>
    </source>
</evidence>
<dbReference type="PANTHER" id="PTHR35333">
    <property type="entry name" value="BETA-LACTAMASE"/>
    <property type="match status" value="1"/>
</dbReference>
<comment type="similarity">
    <text evidence="2">Belongs to the class-A beta-lactamase family.</text>
</comment>
<dbReference type="GO" id="GO:0046677">
    <property type="term" value="P:response to antibiotic"/>
    <property type="evidence" value="ECO:0007669"/>
    <property type="project" value="InterPro"/>
</dbReference>
<dbReference type="Gene3D" id="3.40.710.10">
    <property type="entry name" value="DD-peptidase/beta-lactamase superfamily"/>
    <property type="match status" value="1"/>
</dbReference>
<proteinExistence type="inferred from homology"/>
<name>A0A1R1I8N1_9RHOO</name>
<dbReference type="InterPro" id="IPR012338">
    <property type="entry name" value="Beta-lactam/transpept-like"/>
</dbReference>
<dbReference type="EMBL" id="MTHD01000002">
    <property type="protein sequence ID" value="OMG55027.1"/>
    <property type="molecule type" value="Genomic_DNA"/>
</dbReference>
<dbReference type="PRINTS" id="PR00118">
    <property type="entry name" value="BLACTAMASEA"/>
</dbReference>
<feature type="signal peptide" evidence="4">
    <location>
        <begin position="1"/>
        <end position="23"/>
    </location>
</feature>
<dbReference type="PANTHER" id="PTHR35333:SF3">
    <property type="entry name" value="BETA-LACTAMASE-TYPE TRANSPEPTIDASE FOLD CONTAINING PROTEIN"/>
    <property type="match status" value="1"/>
</dbReference>
<evidence type="ECO:0000256" key="3">
    <source>
        <dbReference type="ARBA" id="ARBA00012865"/>
    </source>
</evidence>
<feature type="chain" id="PRO_5012729170" description="beta-lactamase" evidence="4">
    <location>
        <begin position="24"/>
        <end position="294"/>
    </location>
</feature>
<dbReference type="PROSITE" id="PS51257">
    <property type="entry name" value="PROKAR_LIPOPROTEIN"/>
    <property type="match status" value="1"/>
</dbReference>
<evidence type="ECO:0000256" key="4">
    <source>
        <dbReference type="SAM" id="SignalP"/>
    </source>
</evidence>
<dbReference type="RefSeq" id="WP_076093654.1">
    <property type="nucleotide sequence ID" value="NZ_MTHD01000002.1"/>
</dbReference>
<dbReference type="InterPro" id="IPR000871">
    <property type="entry name" value="Beta-lactam_class-A"/>
</dbReference>
<keyword evidence="7" id="KW-1185">Reference proteome</keyword>
<keyword evidence="4" id="KW-0732">Signal</keyword>
<comment type="caution">
    <text evidence="6">The sequence shown here is derived from an EMBL/GenBank/DDBJ whole genome shotgun (WGS) entry which is preliminary data.</text>
</comment>
<evidence type="ECO:0000256" key="2">
    <source>
        <dbReference type="ARBA" id="ARBA00009009"/>
    </source>
</evidence>
<dbReference type="GO" id="GO:0030655">
    <property type="term" value="P:beta-lactam antibiotic catabolic process"/>
    <property type="evidence" value="ECO:0007669"/>
    <property type="project" value="InterPro"/>
</dbReference>
<comment type="catalytic activity">
    <reaction evidence="1">
        <text>a beta-lactam + H2O = a substituted beta-amino acid</text>
        <dbReference type="Rhea" id="RHEA:20401"/>
        <dbReference type="ChEBI" id="CHEBI:15377"/>
        <dbReference type="ChEBI" id="CHEBI:35627"/>
        <dbReference type="ChEBI" id="CHEBI:140347"/>
        <dbReference type="EC" id="3.5.2.6"/>
    </reaction>
</comment>
<dbReference type="GO" id="GO:0008800">
    <property type="term" value="F:beta-lactamase activity"/>
    <property type="evidence" value="ECO:0007669"/>
    <property type="project" value="UniProtKB-EC"/>
</dbReference>
<dbReference type="STRING" id="418702.BJN45_07700"/>
<dbReference type="InterPro" id="IPR045155">
    <property type="entry name" value="Beta-lactam_cat"/>
</dbReference>
<gene>
    <name evidence="6" type="ORF">BJN45_07700</name>
</gene>
<dbReference type="AlphaFoldDB" id="A0A1R1I8N1"/>
<accession>A0A1R1I8N1</accession>
<evidence type="ECO:0000313" key="7">
    <source>
        <dbReference type="Proteomes" id="UP000187526"/>
    </source>
</evidence>
<dbReference type="Pfam" id="PF13354">
    <property type="entry name" value="Beta-lactamase2"/>
    <property type="match status" value="1"/>
</dbReference>